<name>A0AAD0E6W6_9ACTN</name>
<proteinExistence type="predicted"/>
<dbReference type="EMBL" id="CP016774">
    <property type="protein sequence ID" value="ASY17489.1"/>
    <property type="molecule type" value="Genomic_DNA"/>
</dbReference>
<evidence type="ECO:0000256" key="2">
    <source>
        <dbReference type="SAM" id="SignalP"/>
    </source>
</evidence>
<dbReference type="EMBL" id="CP016778">
    <property type="protein sequence ID" value="ASY22824.1"/>
    <property type="molecule type" value="Genomic_DNA"/>
</dbReference>
<feature type="compositionally biased region" description="Gly residues" evidence="1">
    <location>
        <begin position="139"/>
        <end position="149"/>
    </location>
</feature>
<evidence type="ECO:0000313" key="6">
    <source>
        <dbReference type="Proteomes" id="UP000217194"/>
    </source>
</evidence>
<evidence type="ECO:0000256" key="1">
    <source>
        <dbReference type="SAM" id="MobiDB-lite"/>
    </source>
</evidence>
<feature type="compositionally biased region" description="Low complexity" evidence="1">
    <location>
        <begin position="126"/>
        <end position="138"/>
    </location>
</feature>
<evidence type="ECO:0000313" key="3">
    <source>
        <dbReference type="EMBL" id="ASY17489.1"/>
    </source>
</evidence>
<sequence>MKGSPVRASRIAVLVTIAILTTSTSVISASAAGRTAASIPNTILNGKGLPITSLGINGDFYIDTRSLLIYGPKAKGKWPLPQNLQGPIGATGVTGSDGKNGSDAKIGTNNANSVGSVGPQGERGLTGAAGPAGPAGAAGSSGSGGGTPGATGAAGATGATGASGAAGSIGPSGPTGSTGATGLTGAAGAQGETGTAGSAGTSEVKVISIGNFTINTSTPLGVASSSAFGSLAINSSYFFQIYLTGEASATYLDFAAGVSSTGETPTYNFSASRSKLVTLAGKSTVYGVTITGTIKTAGTVSSLTVNLIDVTGESSAESGVTFSGRIFLQKVGIIN</sequence>
<dbReference type="KEGG" id="pvs:A1sIA79_04575"/>
<accession>A0AAD0E6W6</accession>
<evidence type="ECO:0000313" key="4">
    <source>
        <dbReference type="EMBL" id="ASY22824.1"/>
    </source>
</evidence>
<evidence type="ECO:0008006" key="7">
    <source>
        <dbReference type="Google" id="ProtNLM"/>
    </source>
</evidence>
<feature type="chain" id="PRO_5041935830" description="Collagen triple helix repeat-containing protein" evidence="2">
    <location>
        <begin position="29"/>
        <end position="335"/>
    </location>
</feature>
<dbReference type="Proteomes" id="UP000217194">
    <property type="component" value="Chromosome"/>
</dbReference>
<keyword evidence="5" id="KW-1185">Reference proteome</keyword>
<gene>
    <name evidence="3" type="ORF">A1sIA79_04575</name>
    <name evidence="4" type="ORF">A1sIIB76_04555</name>
</gene>
<feature type="region of interest" description="Disordered" evidence="1">
    <location>
        <begin position="89"/>
        <end position="200"/>
    </location>
</feature>
<dbReference type="PANTHER" id="PTHR24637:SF421">
    <property type="entry name" value="CUTICLE COLLAGEN DPY-2"/>
    <property type="match status" value="1"/>
</dbReference>
<dbReference type="Proteomes" id="UP000217177">
    <property type="component" value="Chromosome"/>
</dbReference>
<dbReference type="AlphaFoldDB" id="A0AAD0E6W6"/>
<evidence type="ECO:0000313" key="5">
    <source>
        <dbReference type="Proteomes" id="UP000217177"/>
    </source>
</evidence>
<feature type="signal peptide" evidence="2">
    <location>
        <begin position="1"/>
        <end position="28"/>
    </location>
</feature>
<dbReference type="InterPro" id="IPR008160">
    <property type="entry name" value="Collagen"/>
</dbReference>
<dbReference type="Pfam" id="PF01391">
    <property type="entry name" value="Collagen"/>
    <property type="match status" value="1"/>
</dbReference>
<dbReference type="PANTHER" id="PTHR24637">
    <property type="entry name" value="COLLAGEN"/>
    <property type="match status" value="1"/>
</dbReference>
<reference evidence="5 6" key="1">
    <citation type="submission" date="2016-07" db="EMBL/GenBank/DDBJ databases">
        <title>High microdiversification within the ubiquitous acI lineage of Actinobacteria.</title>
        <authorList>
            <person name="Neuenschwander S.M."/>
            <person name="Salcher M."/>
            <person name="Ghai R."/>
            <person name="Pernthaler J."/>
        </authorList>
    </citation>
    <scope>NUCLEOTIDE SEQUENCE [LARGE SCALE GENOMIC DNA]</scope>
    <source>
        <strain evidence="3">MMS-IA-79</strain>
        <strain evidence="4">MMS-IIB-76</strain>
    </source>
</reference>
<organism evidence="4 6">
    <name type="scientific">Candidatus Planktophila versatilis</name>
    <dbReference type="NCBI Taxonomy" id="1884905"/>
    <lineage>
        <taxon>Bacteria</taxon>
        <taxon>Bacillati</taxon>
        <taxon>Actinomycetota</taxon>
        <taxon>Actinomycetes</taxon>
        <taxon>Candidatus Nanopelagicales</taxon>
        <taxon>Candidatus Nanopelagicaceae</taxon>
        <taxon>Candidatus Planktophila</taxon>
    </lineage>
</organism>
<keyword evidence="2" id="KW-0732">Signal</keyword>
<protein>
    <recommendedName>
        <fullName evidence="7">Collagen triple helix repeat-containing protein</fullName>
    </recommendedName>
</protein>
<feature type="compositionally biased region" description="Low complexity" evidence="1">
    <location>
        <begin position="150"/>
        <end position="200"/>
    </location>
</feature>